<name>A0A4Q1BZ71_9BACT</name>
<proteinExistence type="predicted"/>
<evidence type="ECO:0000313" key="1">
    <source>
        <dbReference type="EMBL" id="RXK48799.1"/>
    </source>
</evidence>
<sequence>MRLKFPKPRLRNREKNDKNGINVVKRLLVFLGFTFPILGQQDSTKKSALHLYAYAEAYYLLAPSNTSPYLKDPIFFNHSQANQVDLNLGILGMAIKKGPINVQVSGMLGTYALRNYAHEPLIWRKIYEMNITYQLAKKWSMLVGIFPSHIGFESAKNAENWTLSRSFVAENSPYFESGIGFYFKPNPAWTYSLFALRGWQQIQAFRPALGTQIVHQAANSWTWNSSGFIGDEGNGLRLFHDFYVLVPLSKNLTAILISDIGYQKDFWHGEALMIQAILSDKWKVAGRIEQFSDEKSILLNPQNAIQSASIGVNFSPFPKILLRTEWRVLQANNQKSDVHSPEYLFALVLGK</sequence>
<dbReference type="InterPro" id="IPR011486">
    <property type="entry name" value="BBP2"/>
</dbReference>
<keyword evidence="2" id="KW-1185">Reference proteome</keyword>
<evidence type="ECO:0000313" key="2">
    <source>
        <dbReference type="Proteomes" id="UP000289455"/>
    </source>
</evidence>
<protein>
    <submittedName>
        <fullName evidence="1">Uncharacterized protein</fullName>
    </submittedName>
</protein>
<gene>
    <name evidence="1" type="ORF">ESB04_07520</name>
</gene>
<dbReference type="Proteomes" id="UP000289455">
    <property type="component" value="Unassembled WGS sequence"/>
</dbReference>
<dbReference type="EMBL" id="SDHY01000004">
    <property type="protein sequence ID" value="RXK48799.1"/>
    <property type="molecule type" value="Genomic_DNA"/>
</dbReference>
<reference evidence="1 2" key="1">
    <citation type="submission" date="2019-01" db="EMBL/GenBank/DDBJ databases">
        <title>Cytophagaceae bacterium strain CAR-16.</title>
        <authorList>
            <person name="Chen W.-M."/>
        </authorList>
    </citation>
    <scope>NUCLEOTIDE SEQUENCE [LARGE SCALE GENOMIC DNA]</scope>
    <source>
        <strain evidence="1 2">CAR-16</strain>
    </source>
</reference>
<dbReference type="Pfam" id="PF07642">
    <property type="entry name" value="BBP2"/>
    <property type="match status" value="1"/>
</dbReference>
<comment type="caution">
    <text evidence="1">The sequence shown here is derived from an EMBL/GenBank/DDBJ whole genome shotgun (WGS) entry which is preliminary data.</text>
</comment>
<organism evidence="1 2">
    <name type="scientific">Aquirufa rosea</name>
    <dbReference type="NCBI Taxonomy" id="2509241"/>
    <lineage>
        <taxon>Bacteria</taxon>
        <taxon>Pseudomonadati</taxon>
        <taxon>Bacteroidota</taxon>
        <taxon>Cytophagia</taxon>
        <taxon>Cytophagales</taxon>
        <taxon>Flectobacillaceae</taxon>
        <taxon>Aquirufa</taxon>
    </lineage>
</organism>
<dbReference type="OrthoDB" id="103154at2"/>
<accession>A0A4Q1BZ71</accession>
<dbReference type="AlphaFoldDB" id="A0A4Q1BZ71"/>